<evidence type="ECO:0000313" key="1">
    <source>
        <dbReference type="Ensembl" id="ENSEBUP00000027153.1"/>
    </source>
</evidence>
<dbReference type="PANTHER" id="PTHR13411:SF6">
    <property type="entry name" value="PLASMINOGEN RECEPTOR (KT)"/>
    <property type="match status" value="1"/>
</dbReference>
<sequence>MCLGFATMPSECGCVWLRSIRRKQPRLLVPVIPLTFVLAYQYDFAYGHFIQRARHEAENILDSNVELVAMPGGVPGFDELEKARRAQSKLAVLSLDAQR</sequence>
<name>A0A8C4RDK7_EPTBU</name>
<accession>A0A8C4RDK7</accession>
<reference evidence="1" key="1">
    <citation type="submission" date="2025-08" db="UniProtKB">
        <authorList>
            <consortium name="Ensembl"/>
        </authorList>
    </citation>
    <scope>IDENTIFICATION</scope>
</reference>
<dbReference type="Proteomes" id="UP000694388">
    <property type="component" value="Unplaced"/>
</dbReference>
<protein>
    <submittedName>
        <fullName evidence="1">Plasminogen receptor, C-terminal lysine transmembrane protein</fullName>
    </submittedName>
</protein>
<reference evidence="1" key="2">
    <citation type="submission" date="2025-09" db="UniProtKB">
        <authorList>
            <consortium name="Ensembl"/>
        </authorList>
    </citation>
    <scope>IDENTIFICATION</scope>
</reference>
<dbReference type="PANTHER" id="PTHR13411">
    <property type="entry name" value="PLASMINOGEN RECEPTOR (KT)"/>
    <property type="match status" value="1"/>
</dbReference>
<dbReference type="GO" id="GO:0010756">
    <property type="term" value="P:positive regulation of plasminogen activation"/>
    <property type="evidence" value="ECO:0007669"/>
    <property type="project" value="InterPro"/>
</dbReference>
<dbReference type="InterPro" id="IPR019319">
    <property type="entry name" value="Plg-R(KT)"/>
</dbReference>
<dbReference type="GO" id="GO:0005886">
    <property type="term" value="C:plasma membrane"/>
    <property type="evidence" value="ECO:0007669"/>
    <property type="project" value="InterPro"/>
</dbReference>
<dbReference type="GeneTree" id="ENSGT00390000000375"/>
<organism evidence="1 2">
    <name type="scientific">Eptatretus burgeri</name>
    <name type="common">Inshore hagfish</name>
    <dbReference type="NCBI Taxonomy" id="7764"/>
    <lineage>
        <taxon>Eukaryota</taxon>
        <taxon>Metazoa</taxon>
        <taxon>Chordata</taxon>
        <taxon>Craniata</taxon>
        <taxon>Vertebrata</taxon>
        <taxon>Cyclostomata</taxon>
        <taxon>Myxini</taxon>
        <taxon>Myxiniformes</taxon>
        <taxon>Myxinidae</taxon>
        <taxon>Eptatretinae</taxon>
        <taxon>Eptatretus</taxon>
    </lineage>
</organism>
<dbReference type="Pfam" id="PF10166">
    <property type="entry name" value="DUF2368"/>
    <property type="match status" value="1"/>
</dbReference>
<dbReference type="OMA" id="PNMNTIE"/>
<dbReference type="Ensembl" id="ENSEBUT00000027729.1">
    <property type="protein sequence ID" value="ENSEBUP00000027153.1"/>
    <property type="gene ID" value="ENSEBUG00000016672.1"/>
</dbReference>
<dbReference type="AlphaFoldDB" id="A0A8C4RDK7"/>
<proteinExistence type="predicted"/>
<keyword evidence="2" id="KW-1185">Reference proteome</keyword>
<evidence type="ECO:0000313" key="2">
    <source>
        <dbReference type="Proteomes" id="UP000694388"/>
    </source>
</evidence>